<dbReference type="AlphaFoldDB" id="R5VC81"/>
<sequence>MIRSKRTFWKLFFLPLMAVLFSTVMSGCSDDDDELQQSQYGYVQFKLYKSASYVEPETGGETSAQLSRTDVDKLGDAKKIEIEMQFEGTSITQTLVLNSYNEANAEYGLRSDKLQLVVGEYRIVGYRLLDALDRVLTGIPADPDESFTVVSGGLTVKDLTVKAQERGMVKFKLVKDGLSRAAGEYLFSSIALVDVTVTNAFTQMSTTFNKLKVTYEEDYEESVSEDDPNDKYKNIATAKCDSAVWLEAGTYRVTAYTTYSKSGVRESELETQTVNGEVFTVTDNVLTENAIIPIKLSETAEYIKDYKALREIWESLNGPKWSYFGQEYPEGTNWNFNKELDMWGDQPGVTLNSEGRVVSLALSNFGISGRVPDAIGQLTELQILTLGSHDEKVGGGLFGKQGITPDMSEDRKQKMRRNYEELYLKTDIRSGLSEMLQEVINNDPSKKRIEKKERPTLKDTQIGVLTNNLTGISKAVMRLTKLQQLYIANAPIECDDTKDNFCTEWADENSEYAQEYKDEDLSWDNFKDLTDIEVYNCKNIKKLPRFLYSLPEIQLLNIACNRSIDAAQLKADWTELAESNVTGPKIQILYMGYNNLEEFPGYNDPSNENVLKNMKKLGLLDLTDNKVKHLMPFGTDIKLATLYLQNNQIEEVPAEFCGFTNDVETFNFSNNKITYIPNIFDASSLYIMGSIDFSNNQIGTYETDSDHDGIRDVDEADFKGINANELSLANNQIANFPEELFKSNSPITVLNMSGNKLTKIDGDDLRRSEAGKEWCPLETFDLRFNKLTEISGENFNPLIPYLQGIDLSYNCFSKFPTNPLSIDRLMAFAIRHQRDAQGERCLKEWPEGINAAGSCPNLYWFQIGSNDIRLVEEAPTTKIYMLDIADNPNITIDLTNVCSAISAGAYLLYYDKTQDIRGCDILLE</sequence>
<reference evidence="5" key="1">
    <citation type="submission" date="2012-11" db="EMBL/GenBank/DDBJ databases">
        <title>Dependencies among metagenomic species, viruses, plasmids and units of genetic variation.</title>
        <authorList>
            <person name="Nielsen H.B."/>
            <person name="Almeida M."/>
            <person name="Juncker A.S."/>
            <person name="Rasmussen S."/>
            <person name="Li J."/>
            <person name="Sunagawa S."/>
            <person name="Plichta D."/>
            <person name="Gautier L."/>
            <person name="Le Chatelier E."/>
            <person name="Peletier E."/>
            <person name="Bonde I."/>
            <person name="Nielsen T."/>
            <person name="Manichanh C."/>
            <person name="Arumugam M."/>
            <person name="Batto J."/>
            <person name="Santos M.B.Q.D."/>
            <person name="Blom N."/>
            <person name="Borruel N."/>
            <person name="Burgdorf K.S."/>
            <person name="Boumezbeur F."/>
            <person name="Casellas F."/>
            <person name="Dore J."/>
            <person name="Guarner F."/>
            <person name="Hansen T."/>
            <person name="Hildebrand F."/>
            <person name="Kaas R.S."/>
            <person name="Kennedy S."/>
            <person name="Kristiansen K."/>
            <person name="Kultima J.R."/>
            <person name="Leonard P."/>
            <person name="Levenez F."/>
            <person name="Lund O."/>
            <person name="Moumen B."/>
            <person name="Le Paslier D."/>
            <person name="Pons N."/>
            <person name="Pedersen O."/>
            <person name="Prifti E."/>
            <person name="Qin J."/>
            <person name="Raes J."/>
            <person name="Tap J."/>
            <person name="Tims S."/>
            <person name="Ussery D.W."/>
            <person name="Yamada T."/>
            <person name="MetaHit consortium"/>
            <person name="Renault P."/>
            <person name="Sicheritz-Ponten T."/>
            <person name="Bork P."/>
            <person name="Wang J."/>
            <person name="Brunak S."/>
            <person name="Ehrlich S.D."/>
        </authorList>
    </citation>
    <scope>NUCLEOTIDE SEQUENCE [LARGE SCALE GENOMIC DNA]</scope>
</reference>
<dbReference type="InterPro" id="IPR038711">
    <property type="entry name" value="LRR_N_sf"/>
</dbReference>
<name>R5VC81_9BACT</name>
<keyword evidence="3" id="KW-0732">Signal</keyword>
<dbReference type="SUPFAM" id="SSF52047">
    <property type="entry name" value="RNI-like"/>
    <property type="match status" value="1"/>
</dbReference>
<proteinExistence type="predicted"/>
<dbReference type="Pfam" id="PF14660">
    <property type="entry name" value="DUF4458"/>
    <property type="match status" value="2"/>
</dbReference>
<keyword evidence="1" id="KW-0433">Leucine-rich repeat</keyword>
<evidence type="ECO:0000313" key="6">
    <source>
        <dbReference type="Proteomes" id="UP000018372"/>
    </source>
</evidence>
<feature type="chain" id="PRO_5004395213" evidence="3">
    <location>
        <begin position="27"/>
        <end position="924"/>
    </location>
</feature>
<dbReference type="PANTHER" id="PTHR45617">
    <property type="entry name" value="LEUCINE RICH REPEAT FAMILY PROTEIN"/>
    <property type="match status" value="1"/>
</dbReference>
<feature type="signal peptide" evidence="3">
    <location>
        <begin position="1"/>
        <end position="26"/>
    </location>
</feature>
<evidence type="ECO:0000256" key="3">
    <source>
        <dbReference type="SAM" id="SignalP"/>
    </source>
</evidence>
<dbReference type="RefSeq" id="WP_022052613.1">
    <property type="nucleotide sequence ID" value="NZ_HF998055.1"/>
</dbReference>
<comment type="caution">
    <text evidence="5">The sequence shown here is derived from an EMBL/GenBank/DDBJ whole genome shotgun (WGS) entry which is preliminary data.</text>
</comment>
<feature type="domain" description="DUF4458" evidence="4">
    <location>
        <begin position="167"/>
        <end position="286"/>
    </location>
</feature>
<dbReference type="PANTHER" id="PTHR45617:SF169">
    <property type="entry name" value="LRRCT DOMAIN-CONTAINING PROTEIN"/>
    <property type="match status" value="1"/>
</dbReference>
<feature type="domain" description="DUF4458" evidence="4">
    <location>
        <begin position="41"/>
        <end position="154"/>
    </location>
</feature>
<protein>
    <submittedName>
        <fullName evidence="5">Leucine-rich repeat protein</fullName>
    </submittedName>
</protein>
<evidence type="ECO:0000259" key="4">
    <source>
        <dbReference type="Pfam" id="PF14660"/>
    </source>
</evidence>
<organism evidence="5 6">
    <name type="scientific">Phocaeicola plebeius CAG:211</name>
    <dbReference type="NCBI Taxonomy" id="1263052"/>
    <lineage>
        <taxon>Bacteria</taxon>
        <taxon>Pseudomonadati</taxon>
        <taxon>Bacteroidota</taxon>
        <taxon>Bacteroidia</taxon>
        <taxon>Bacteroidales</taxon>
        <taxon>Bacteroidaceae</taxon>
        <taxon>Phocaeicola</taxon>
    </lineage>
</organism>
<evidence type="ECO:0000313" key="5">
    <source>
        <dbReference type="EMBL" id="CCZ87940.1"/>
    </source>
</evidence>
<evidence type="ECO:0000256" key="2">
    <source>
        <dbReference type="ARBA" id="ARBA00022737"/>
    </source>
</evidence>
<dbReference type="Gene3D" id="2.60.40.3540">
    <property type="entry name" value="Domain of unknown function DUF4458"/>
    <property type="match status" value="2"/>
</dbReference>
<dbReference type="PROSITE" id="PS51257">
    <property type="entry name" value="PROKAR_LIPOPROTEIN"/>
    <property type="match status" value="1"/>
</dbReference>
<dbReference type="Proteomes" id="UP000018372">
    <property type="component" value="Unassembled WGS sequence"/>
</dbReference>
<dbReference type="InterPro" id="IPR041403">
    <property type="entry name" value="DUF4458_prot_LRR"/>
</dbReference>
<dbReference type="InterPro" id="IPR032675">
    <property type="entry name" value="LRR_dom_sf"/>
</dbReference>
<gene>
    <name evidence="5" type="ORF">BN536_00256</name>
</gene>
<dbReference type="EMBL" id="CBAT010000197">
    <property type="protein sequence ID" value="CCZ87940.1"/>
    <property type="molecule type" value="Genomic_DNA"/>
</dbReference>
<keyword evidence="2" id="KW-0677">Repeat</keyword>
<dbReference type="Gene3D" id="3.80.10.10">
    <property type="entry name" value="Ribonuclease Inhibitor"/>
    <property type="match status" value="1"/>
</dbReference>
<accession>R5VC81</accession>
<evidence type="ECO:0000256" key="1">
    <source>
        <dbReference type="ARBA" id="ARBA00022614"/>
    </source>
</evidence>
<dbReference type="InterPro" id="IPR027899">
    <property type="entry name" value="DUF4458"/>
</dbReference>
<dbReference type="Pfam" id="PF18805">
    <property type="entry name" value="LRR_10"/>
    <property type="match status" value="1"/>
</dbReference>